<gene>
    <name evidence="8" type="ORF">IscW_ISCW019756</name>
</gene>
<evidence type="ECO:0000313" key="10">
    <source>
        <dbReference type="Proteomes" id="UP000001555"/>
    </source>
</evidence>
<evidence type="ECO:0000256" key="3">
    <source>
        <dbReference type="ARBA" id="ARBA00022741"/>
    </source>
</evidence>
<dbReference type="EC" id="6.2.1.3" evidence="6"/>
<evidence type="ECO:0000256" key="6">
    <source>
        <dbReference type="ARBA" id="ARBA00026121"/>
    </source>
</evidence>
<dbReference type="Proteomes" id="UP000001555">
    <property type="component" value="Unassembled WGS sequence"/>
</dbReference>
<dbReference type="InterPro" id="IPR042099">
    <property type="entry name" value="ANL_N_sf"/>
</dbReference>
<reference evidence="8 10" key="1">
    <citation type="submission" date="2008-03" db="EMBL/GenBank/DDBJ databases">
        <title>Annotation of Ixodes scapularis.</title>
        <authorList>
            <consortium name="Ixodes scapularis Genome Project Consortium"/>
            <person name="Caler E."/>
            <person name="Hannick L.I."/>
            <person name="Bidwell S."/>
            <person name="Joardar V."/>
            <person name="Thiagarajan M."/>
            <person name="Amedeo P."/>
            <person name="Galinsky K.J."/>
            <person name="Schobel S."/>
            <person name="Inman J."/>
            <person name="Hostetler J."/>
            <person name="Miller J."/>
            <person name="Hammond M."/>
            <person name="Megy K."/>
            <person name="Lawson D."/>
            <person name="Kodira C."/>
            <person name="Sutton G."/>
            <person name="Meyer J."/>
            <person name="Hill C.A."/>
            <person name="Birren B."/>
            <person name="Nene V."/>
            <person name="Collins F."/>
            <person name="Alarcon-Chaidez F."/>
            <person name="Wikel S."/>
            <person name="Strausberg R."/>
        </authorList>
    </citation>
    <scope>NUCLEOTIDE SEQUENCE [LARGE SCALE GENOMIC DNA]</scope>
    <source>
        <strain evidence="10">Wikel</strain>
        <strain evidence="8">Wikel colony</strain>
    </source>
</reference>
<sequence length="184" mass="20569">MVGTGSAPLAVDTDAFIRACLDCCPVGGYGLTETAGSATLKDMDDQSFGRVGSPILGSYVKLVNWDEGDYRVSDKPHPRGEIVVGGDCVTQGYFKNETLTKEYFKKEDGMQWFYTGDIGELYPDGTFSIIDRKKDLLKLQHGEYVSLGKPDTGLVTAAYKIRRREIEKFYRNEINEMYGMNKFP</sequence>
<dbReference type="EMBL" id="ABJB010697328">
    <property type="status" value="NOT_ANNOTATED_CDS"/>
    <property type="molecule type" value="Genomic_DNA"/>
</dbReference>
<evidence type="ECO:0000256" key="1">
    <source>
        <dbReference type="ARBA" id="ARBA00006432"/>
    </source>
</evidence>
<name>B7PT08_IXOSC</name>
<dbReference type="STRING" id="6945.B7PT08"/>
<protein>
    <recommendedName>
        <fullName evidence="6">long-chain-fatty-acid--CoA ligase</fullName>
        <ecNumber evidence="6">6.2.1.3</ecNumber>
    </recommendedName>
</protein>
<dbReference type="PANTHER" id="PTHR43272">
    <property type="entry name" value="LONG-CHAIN-FATTY-ACID--COA LIGASE"/>
    <property type="match status" value="1"/>
</dbReference>
<dbReference type="OrthoDB" id="1700726at2759"/>
<keyword evidence="3" id="KW-0547">Nucleotide-binding</keyword>
<accession>B7PT08</accession>
<feature type="domain" description="AMP-dependent synthetase/ligase" evidence="7">
    <location>
        <begin position="2"/>
        <end position="94"/>
    </location>
</feature>
<dbReference type="VEuPathDB" id="VectorBase:ISCI019756"/>
<evidence type="ECO:0000256" key="2">
    <source>
        <dbReference type="ARBA" id="ARBA00022598"/>
    </source>
</evidence>
<dbReference type="Pfam" id="PF00501">
    <property type="entry name" value="AMP-binding"/>
    <property type="match status" value="1"/>
</dbReference>
<evidence type="ECO:0000256" key="5">
    <source>
        <dbReference type="ARBA" id="ARBA00022840"/>
    </source>
</evidence>
<dbReference type="HOGENOM" id="CLU_1469801_0_0_1"/>
<dbReference type="VEuPathDB" id="VectorBase:ISCW019756"/>
<keyword evidence="5" id="KW-0067">ATP-binding</keyword>
<proteinExistence type="inferred from homology"/>
<evidence type="ECO:0000313" key="8">
    <source>
        <dbReference type="EMBL" id="EEC09730.1"/>
    </source>
</evidence>
<reference evidence="9" key="2">
    <citation type="submission" date="2020-05" db="UniProtKB">
        <authorList>
            <consortium name="EnsemblMetazoa"/>
        </authorList>
    </citation>
    <scope>IDENTIFICATION</scope>
    <source>
        <strain evidence="9">wikel</strain>
    </source>
</reference>
<dbReference type="AlphaFoldDB" id="B7PT08"/>
<dbReference type="PaxDb" id="6945-B7PT08"/>
<keyword evidence="10" id="KW-1185">Reference proteome</keyword>
<dbReference type="GO" id="GO:0004467">
    <property type="term" value="F:long-chain fatty acid-CoA ligase activity"/>
    <property type="evidence" value="ECO:0007669"/>
    <property type="project" value="UniProtKB-EC"/>
</dbReference>
<comment type="similarity">
    <text evidence="1">Belongs to the ATP-dependent AMP-binding enzyme family.</text>
</comment>
<dbReference type="InterPro" id="IPR000873">
    <property type="entry name" value="AMP-dep_synth/lig_dom"/>
</dbReference>
<evidence type="ECO:0000313" key="9">
    <source>
        <dbReference type="EnsemblMetazoa" id="ISCW019756-PA"/>
    </source>
</evidence>
<keyword evidence="2 8" id="KW-0436">Ligase</keyword>
<evidence type="ECO:0000256" key="4">
    <source>
        <dbReference type="ARBA" id="ARBA00022832"/>
    </source>
</evidence>
<dbReference type="PANTHER" id="PTHR43272:SF83">
    <property type="entry name" value="ACYL-COA SYNTHETASE LONG-CHAIN, ISOFORM J"/>
    <property type="match status" value="1"/>
</dbReference>
<evidence type="ECO:0000259" key="7">
    <source>
        <dbReference type="Pfam" id="PF00501"/>
    </source>
</evidence>
<keyword evidence="4" id="KW-0443">Lipid metabolism</keyword>
<dbReference type="EMBL" id="DS782311">
    <property type="protein sequence ID" value="EEC09730.1"/>
    <property type="molecule type" value="Genomic_DNA"/>
</dbReference>
<dbReference type="InParanoid" id="B7PT08"/>
<dbReference type="EnsemblMetazoa" id="ISCW019756-RA">
    <property type="protein sequence ID" value="ISCW019756-PA"/>
    <property type="gene ID" value="ISCW019756"/>
</dbReference>
<dbReference type="GO" id="GO:0005524">
    <property type="term" value="F:ATP binding"/>
    <property type="evidence" value="ECO:0007669"/>
    <property type="project" value="UniProtKB-KW"/>
</dbReference>
<dbReference type="VEuPathDB" id="VectorBase:ISCP_000137"/>
<dbReference type="Gene3D" id="3.40.50.12780">
    <property type="entry name" value="N-terminal domain of ligase-like"/>
    <property type="match status" value="1"/>
</dbReference>
<dbReference type="SUPFAM" id="SSF56801">
    <property type="entry name" value="Acetyl-CoA synthetase-like"/>
    <property type="match status" value="1"/>
</dbReference>
<organism>
    <name type="scientific">Ixodes scapularis</name>
    <name type="common">Black-legged tick</name>
    <name type="synonym">Deer tick</name>
    <dbReference type="NCBI Taxonomy" id="6945"/>
    <lineage>
        <taxon>Eukaryota</taxon>
        <taxon>Metazoa</taxon>
        <taxon>Ecdysozoa</taxon>
        <taxon>Arthropoda</taxon>
        <taxon>Chelicerata</taxon>
        <taxon>Arachnida</taxon>
        <taxon>Acari</taxon>
        <taxon>Parasitiformes</taxon>
        <taxon>Ixodida</taxon>
        <taxon>Ixodoidea</taxon>
        <taxon>Ixodidae</taxon>
        <taxon>Ixodinae</taxon>
        <taxon>Ixodes</taxon>
    </lineage>
</organism>
<keyword evidence="4" id="KW-0276">Fatty acid metabolism</keyword>